<keyword evidence="12 15" id="KW-0472">Membrane</keyword>
<dbReference type="PANTHER" id="PTHR30627">
    <property type="entry name" value="PEPTIDOGLYCAN D,D-TRANSPEPTIDASE"/>
    <property type="match status" value="1"/>
</dbReference>
<keyword evidence="13" id="KW-0961">Cell wall biogenesis/degradation</keyword>
<evidence type="ECO:0000256" key="2">
    <source>
        <dbReference type="ARBA" id="ARBA00004236"/>
    </source>
</evidence>
<keyword evidence="5" id="KW-0121">Carboxypeptidase</keyword>
<dbReference type="InterPro" id="IPR012338">
    <property type="entry name" value="Beta-lactam/transpept-like"/>
</dbReference>
<evidence type="ECO:0000313" key="18">
    <source>
        <dbReference type="EMBL" id="MBB3064747.1"/>
    </source>
</evidence>
<evidence type="ECO:0000256" key="11">
    <source>
        <dbReference type="ARBA" id="ARBA00022989"/>
    </source>
</evidence>
<keyword evidence="10" id="KW-0573">Peptidoglycan synthesis</keyword>
<dbReference type="GO" id="GO:0071555">
    <property type="term" value="P:cell wall organization"/>
    <property type="evidence" value="ECO:0007669"/>
    <property type="project" value="UniProtKB-KW"/>
</dbReference>
<dbReference type="GO" id="GO:0009252">
    <property type="term" value="P:peptidoglycan biosynthetic process"/>
    <property type="evidence" value="ECO:0007669"/>
    <property type="project" value="UniProtKB-KW"/>
</dbReference>
<evidence type="ECO:0000256" key="4">
    <source>
        <dbReference type="ARBA" id="ARBA00022519"/>
    </source>
</evidence>
<feature type="transmembrane region" description="Helical" evidence="15">
    <location>
        <begin position="20"/>
        <end position="39"/>
    </location>
</feature>
<comment type="caution">
    <text evidence="18">The sequence shown here is derived from an EMBL/GenBank/DDBJ whole genome shotgun (WGS) entry which is preliminary data.</text>
</comment>
<evidence type="ECO:0000256" key="9">
    <source>
        <dbReference type="ARBA" id="ARBA00022960"/>
    </source>
</evidence>
<dbReference type="Gene3D" id="3.30.1390.30">
    <property type="entry name" value="Penicillin-binding protein 2a, domain 3"/>
    <property type="match status" value="1"/>
</dbReference>
<dbReference type="GO" id="GO:0005886">
    <property type="term" value="C:plasma membrane"/>
    <property type="evidence" value="ECO:0007669"/>
    <property type="project" value="UniProtKB-SubCell"/>
</dbReference>
<evidence type="ECO:0000256" key="7">
    <source>
        <dbReference type="ARBA" id="ARBA00022692"/>
    </source>
</evidence>
<keyword evidence="8" id="KW-0378">Hydrolase</keyword>
<keyword evidence="6" id="KW-0645">Protease</keyword>
<gene>
    <name evidence="18" type="ORF">FHR98_001019</name>
</gene>
<dbReference type="GO" id="GO:0071972">
    <property type="term" value="F:peptidoglycan L,D-transpeptidase activity"/>
    <property type="evidence" value="ECO:0007669"/>
    <property type="project" value="TreeGrafter"/>
</dbReference>
<keyword evidence="11 15" id="KW-1133">Transmembrane helix</keyword>
<dbReference type="GO" id="GO:0008360">
    <property type="term" value="P:regulation of cell shape"/>
    <property type="evidence" value="ECO:0007669"/>
    <property type="project" value="UniProtKB-KW"/>
</dbReference>
<dbReference type="SUPFAM" id="SSF56601">
    <property type="entry name" value="beta-lactamase/transpeptidase-like"/>
    <property type="match status" value="1"/>
</dbReference>
<keyword evidence="9" id="KW-0133">Cell shape</keyword>
<feature type="domain" description="Penicillin-binding protein dimerisation" evidence="17">
    <location>
        <begin position="62"/>
        <end position="231"/>
    </location>
</feature>
<dbReference type="InterPro" id="IPR050515">
    <property type="entry name" value="Beta-lactam/transpept"/>
</dbReference>
<name>A0A839SPC4_9PROT</name>
<keyword evidence="3" id="KW-1003">Cell membrane</keyword>
<dbReference type="RefSeq" id="WP_183415543.1">
    <property type="nucleotide sequence ID" value="NZ_JACHXA010000002.1"/>
</dbReference>
<dbReference type="Proteomes" id="UP000581135">
    <property type="component" value="Unassembled WGS sequence"/>
</dbReference>
<dbReference type="GO" id="GO:0008658">
    <property type="term" value="F:penicillin binding"/>
    <property type="evidence" value="ECO:0007669"/>
    <property type="project" value="InterPro"/>
</dbReference>
<evidence type="ECO:0000256" key="15">
    <source>
        <dbReference type="SAM" id="Phobius"/>
    </source>
</evidence>
<dbReference type="SUPFAM" id="SSF56519">
    <property type="entry name" value="Penicillin binding protein dimerisation domain"/>
    <property type="match status" value="1"/>
</dbReference>
<dbReference type="PANTHER" id="PTHR30627:SF2">
    <property type="entry name" value="PEPTIDOGLYCAN D,D-TRANSPEPTIDASE MRDA"/>
    <property type="match status" value="1"/>
</dbReference>
<feature type="region of interest" description="Disordered" evidence="14">
    <location>
        <begin position="605"/>
        <end position="626"/>
    </location>
</feature>
<comment type="subcellular location">
    <subcellularLocation>
        <location evidence="2">Cell membrane</location>
    </subcellularLocation>
    <subcellularLocation>
        <location evidence="1">Membrane</location>
        <topology evidence="1">Single-pass membrane protein</topology>
    </subcellularLocation>
</comment>
<dbReference type="AlphaFoldDB" id="A0A839SPC4"/>
<reference evidence="18 19" key="1">
    <citation type="submission" date="2020-08" db="EMBL/GenBank/DDBJ databases">
        <title>Genomic Encyclopedia of Type Strains, Phase III (KMG-III): the genomes of soil and plant-associated and newly described type strains.</title>
        <authorList>
            <person name="Whitman W."/>
        </authorList>
    </citation>
    <scope>NUCLEOTIDE SEQUENCE [LARGE SCALE GENOMIC DNA]</scope>
    <source>
        <strain evidence="18 19">CECT 8803</strain>
    </source>
</reference>
<dbReference type="InterPro" id="IPR001460">
    <property type="entry name" value="PCN-bd_Tpept"/>
</dbReference>
<dbReference type="NCBIfam" id="TIGR03423">
    <property type="entry name" value="pbp2_mrdA"/>
    <property type="match status" value="1"/>
</dbReference>
<keyword evidence="19" id="KW-1185">Reference proteome</keyword>
<dbReference type="Pfam" id="PF03717">
    <property type="entry name" value="PBP_dimer"/>
    <property type="match status" value="1"/>
</dbReference>
<evidence type="ECO:0000259" key="17">
    <source>
        <dbReference type="Pfam" id="PF03717"/>
    </source>
</evidence>
<evidence type="ECO:0000256" key="5">
    <source>
        <dbReference type="ARBA" id="ARBA00022645"/>
    </source>
</evidence>
<evidence type="ECO:0000256" key="1">
    <source>
        <dbReference type="ARBA" id="ARBA00004167"/>
    </source>
</evidence>
<evidence type="ECO:0000256" key="14">
    <source>
        <dbReference type="SAM" id="MobiDB-lite"/>
    </source>
</evidence>
<dbReference type="GO" id="GO:0006508">
    <property type="term" value="P:proteolysis"/>
    <property type="evidence" value="ECO:0007669"/>
    <property type="project" value="UniProtKB-KW"/>
</dbReference>
<accession>A0A839SPC4</accession>
<sequence length="626" mass="69014">MARNSNDQDRYRSFTRRAAMLGLGQLGLFSLLAGRLYYLQVVESDRYVMLAEDNRINVRLLAPPRGLILDRFGRELASNEPTYRAIVVPEQTNDLNALLDEMSRYSEISEAERDRVLREAHRKRSFLPITVKENLTWEEVSRIEVNAPDLPGVTIEAGETRSYPYGVSMSHIVGYVSAVSEEELTGDPLLELPGFRIGKSGIEKNYDTVLRGSPGNRQVEVNAVGRVIRELSRQEGVAGKATRLTIDAGLQAYAYGRLSGERSASSVVLDVETGDVLALANYPSFDPTPFTRGLTQLEWDNLVKDPSNPLSNKATRGAYAPGSTFKMIVALAALEMGIDAKQEAFCPGYVTLGNARFHCWKRWGHGKMDMHRAIRHSCDVYFYELSKKVGIDRISDMAKRLGLGLETGIDLPGEKSGLIPTRGWKVSTIGEPWQMGETLITAIGQGFVTATPLQLAVMTARLASGLEIKPRLLQEPANPDFEGDAPPASASLNIPERHLEIVRQAMDAVTNDQRGTAYRARIAIEGQEMAGKTGTSQVRRISMAEREAGVVKNEDLPWRRRDHALFVAYAPVEKPRYCCSVVVEHGGGGSTTAAPIARDILIEAQRRDPLGKSTAEQLARASKEDS</sequence>
<proteinExistence type="predicted"/>
<evidence type="ECO:0000256" key="13">
    <source>
        <dbReference type="ARBA" id="ARBA00023316"/>
    </source>
</evidence>
<dbReference type="InterPro" id="IPR036138">
    <property type="entry name" value="PBP_dimer_sf"/>
</dbReference>
<dbReference type="Gene3D" id="3.40.710.10">
    <property type="entry name" value="DD-peptidase/beta-lactamase superfamily"/>
    <property type="match status" value="1"/>
</dbReference>
<evidence type="ECO:0000256" key="3">
    <source>
        <dbReference type="ARBA" id="ARBA00022475"/>
    </source>
</evidence>
<dbReference type="InterPro" id="IPR005311">
    <property type="entry name" value="PBP_dimer"/>
</dbReference>
<keyword evidence="7 15" id="KW-0812">Transmembrane</keyword>
<organism evidence="18 19">
    <name type="scientific">Limibacillus halophilus</name>
    <dbReference type="NCBI Taxonomy" id="1579333"/>
    <lineage>
        <taxon>Bacteria</taxon>
        <taxon>Pseudomonadati</taxon>
        <taxon>Pseudomonadota</taxon>
        <taxon>Alphaproteobacteria</taxon>
        <taxon>Rhodospirillales</taxon>
        <taxon>Rhodovibrionaceae</taxon>
        <taxon>Limibacillus</taxon>
    </lineage>
</organism>
<evidence type="ECO:0000256" key="6">
    <source>
        <dbReference type="ARBA" id="ARBA00022670"/>
    </source>
</evidence>
<evidence type="ECO:0000256" key="12">
    <source>
        <dbReference type="ARBA" id="ARBA00023136"/>
    </source>
</evidence>
<evidence type="ECO:0000313" key="19">
    <source>
        <dbReference type="Proteomes" id="UP000581135"/>
    </source>
</evidence>
<feature type="domain" description="Penicillin-binding protein transpeptidase" evidence="16">
    <location>
        <begin position="266"/>
        <end position="601"/>
    </location>
</feature>
<keyword evidence="4" id="KW-0997">Cell inner membrane</keyword>
<dbReference type="Pfam" id="PF00905">
    <property type="entry name" value="Transpeptidase"/>
    <property type="match status" value="1"/>
</dbReference>
<dbReference type="Gene3D" id="3.90.1310.10">
    <property type="entry name" value="Penicillin-binding protein 2a (Domain 2)"/>
    <property type="match status" value="1"/>
</dbReference>
<protein>
    <submittedName>
        <fullName evidence="18">Penicillin-binding protein 2</fullName>
    </submittedName>
</protein>
<dbReference type="EMBL" id="JACHXA010000002">
    <property type="protein sequence ID" value="MBB3064747.1"/>
    <property type="molecule type" value="Genomic_DNA"/>
</dbReference>
<dbReference type="InterPro" id="IPR017790">
    <property type="entry name" value="Penicillin-binding_protein_2"/>
</dbReference>
<dbReference type="GO" id="GO:0009002">
    <property type="term" value="F:serine-type D-Ala-D-Ala carboxypeptidase activity"/>
    <property type="evidence" value="ECO:0007669"/>
    <property type="project" value="InterPro"/>
</dbReference>
<evidence type="ECO:0000256" key="10">
    <source>
        <dbReference type="ARBA" id="ARBA00022984"/>
    </source>
</evidence>
<evidence type="ECO:0000259" key="16">
    <source>
        <dbReference type="Pfam" id="PF00905"/>
    </source>
</evidence>
<evidence type="ECO:0000256" key="8">
    <source>
        <dbReference type="ARBA" id="ARBA00022801"/>
    </source>
</evidence>